<dbReference type="InterPro" id="IPR008952">
    <property type="entry name" value="Tetraspanin_EC2_sf"/>
</dbReference>
<dbReference type="Proteomes" id="UP001176961">
    <property type="component" value="Unassembled WGS sequence"/>
</dbReference>
<dbReference type="InterPro" id="IPR018499">
    <property type="entry name" value="Tetraspanin/Peripherin"/>
</dbReference>
<keyword evidence="12" id="KW-1185">Reference proteome</keyword>
<name>A0AA36H460_CYLNA</name>
<protein>
    <recommendedName>
        <fullName evidence="13">Tetraspanin</fullName>
    </recommendedName>
</protein>
<proteinExistence type="inferred from homology"/>
<dbReference type="GO" id="GO:0006506">
    <property type="term" value="P:GPI anchor biosynthetic process"/>
    <property type="evidence" value="ECO:0007669"/>
    <property type="project" value="UniProtKB-KW"/>
</dbReference>
<organism evidence="11 12">
    <name type="scientific">Cylicocyclus nassatus</name>
    <name type="common">Nematode worm</name>
    <dbReference type="NCBI Taxonomy" id="53992"/>
    <lineage>
        <taxon>Eukaryota</taxon>
        <taxon>Metazoa</taxon>
        <taxon>Ecdysozoa</taxon>
        <taxon>Nematoda</taxon>
        <taxon>Chromadorea</taxon>
        <taxon>Rhabditida</taxon>
        <taxon>Rhabditina</taxon>
        <taxon>Rhabditomorpha</taxon>
        <taxon>Strongyloidea</taxon>
        <taxon>Strongylidae</taxon>
        <taxon>Cylicocyclus</taxon>
    </lineage>
</organism>
<dbReference type="Gene3D" id="1.10.1450.10">
    <property type="entry name" value="Tetraspanin"/>
    <property type="match status" value="1"/>
</dbReference>
<evidence type="ECO:0008006" key="13">
    <source>
        <dbReference type="Google" id="ProtNLM"/>
    </source>
</evidence>
<dbReference type="AlphaFoldDB" id="A0AA36H460"/>
<dbReference type="Pfam" id="PF00335">
    <property type="entry name" value="Tetraspanin"/>
    <property type="match status" value="1"/>
</dbReference>
<sequence>MAHQNPRLRGRQPAAQRVYRSSQIRYAPGAGGESEISCCVKYSVFGFNVMFFLIGFALLLIGVWAQIEKNNIYSHLNKASKLYLDPTWLLLVVGLVTFVIGFSGCVGSLRENTSFLTFYSSLLGLLLIAEFAGAVFAYACRDQLDTYIRNLLNDVVVGYRDDPDLQVLIDTMQESWHCCGINGADDWDRNTYFAVAAREVSSPEAGGVPFSCCLNSSQMAFKNFYCGHGVRLKEHAQTSMNSIYTDGCLPKLQLWLNNNVFLVGVVLIIVAVIQILGICFAQNLKSDIFAQRAKCLCVGGSLLVGVVALSAGYPHDVVDFATLIDWLRTSSDGSSPEIISRLPESFHNYMKKELPYRRAAALVFIAIVLGMGTPLWYRTTQTYRAHFETFPEDMTISVNIRINLATTNESLTEELNSMTKVLLNKLADIEVKAPLKISWSIKNLGLRDLHSLETERLPKSNSLEIFAAIVSPQQWPHFSATSIYLGRGRWAAVQYTSDSSKFEERLQNLIWEVLIDVPHLNSIVKRDLREKLQPWQIAALSPSQQKRLIWDSATLSMDYIIQVVHVHDNANSSVISSNDMMQAMRMFAKRLEPVTHLQISAEHLWDFEVSNFFEDDVQGRITLSQPETERLLKEVDSQLQTVESSFPVLKILLIEKSEPVVMLDTFGEDSRGIAVASWGAVIPRISLGETEESAQPAARALAALRVLLGMDSELSATWKRDPVPLADWEIERLRLRAIVDNAMRAKSAVHALKALTEKITNVVIGDDVAAKANQAVKLVTEGLSDPEAPQLDKIAAGRTLADEALSHPSLLAMLYFPKDQTMAVYLPIMLPTLIPLIGSIVALCKWALGWAY</sequence>
<dbReference type="PANTHER" id="PTHR21072">
    <property type="entry name" value="GPI TRANSAMIDASE COMPONENT PIG-S"/>
    <property type="match status" value="1"/>
</dbReference>
<comment type="subcellular location">
    <subcellularLocation>
        <location evidence="1">Endoplasmic reticulum membrane</location>
        <topology evidence="1">Multi-pass membrane protein</topology>
    </subcellularLocation>
</comment>
<dbReference type="PANTHER" id="PTHR21072:SF13">
    <property type="entry name" value="GPI TRANSAMIDASE COMPONENT PIG-S"/>
    <property type="match status" value="1"/>
</dbReference>
<evidence type="ECO:0000256" key="6">
    <source>
        <dbReference type="ARBA" id="ARBA00022824"/>
    </source>
</evidence>
<dbReference type="GO" id="GO:0016255">
    <property type="term" value="P:attachment of GPI anchor to protein"/>
    <property type="evidence" value="ECO:0007669"/>
    <property type="project" value="InterPro"/>
</dbReference>
<comment type="caution">
    <text evidence="11">The sequence shown here is derived from an EMBL/GenBank/DDBJ whole genome shotgun (WGS) entry which is preliminary data.</text>
</comment>
<keyword evidence="7 10" id="KW-1133">Transmembrane helix</keyword>
<comment type="similarity">
    <text evidence="3">Belongs to the PIGS family.</text>
</comment>
<evidence type="ECO:0000256" key="3">
    <source>
        <dbReference type="ARBA" id="ARBA00005316"/>
    </source>
</evidence>
<dbReference type="InterPro" id="IPR019540">
    <property type="entry name" value="PtdIno-glycan_biosynth_class_S"/>
</dbReference>
<evidence type="ECO:0000256" key="5">
    <source>
        <dbReference type="ARBA" id="ARBA00022692"/>
    </source>
</evidence>
<feature type="transmembrane region" description="Helical" evidence="10">
    <location>
        <begin position="44"/>
        <end position="67"/>
    </location>
</feature>
<dbReference type="EMBL" id="CATQJL010000305">
    <property type="protein sequence ID" value="CAJ0603233.1"/>
    <property type="molecule type" value="Genomic_DNA"/>
</dbReference>
<feature type="transmembrane region" description="Helical" evidence="10">
    <location>
        <begin position="823"/>
        <end position="848"/>
    </location>
</feature>
<gene>
    <name evidence="11" type="ORF">CYNAS_LOCUS15216</name>
</gene>
<feature type="transmembrane region" description="Helical" evidence="10">
    <location>
        <begin position="359"/>
        <end position="377"/>
    </location>
</feature>
<keyword evidence="6" id="KW-0256">Endoplasmic reticulum</keyword>
<dbReference type="PRINTS" id="PR00259">
    <property type="entry name" value="TMFOUR"/>
</dbReference>
<reference evidence="11" key="1">
    <citation type="submission" date="2023-07" db="EMBL/GenBank/DDBJ databases">
        <authorList>
            <consortium name="CYATHOMIX"/>
        </authorList>
    </citation>
    <scope>NUCLEOTIDE SEQUENCE</scope>
    <source>
        <strain evidence="11">N/A</strain>
    </source>
</reference>
<evidence type="ECO:0000256" key="10">
    <source>
        <dbReference type="SAM" id="Phobius"/>
    </source>
</evidence>
<accession>A0AA36H460</accession>
<keyword evidence="9" id="KW-0325">Glycoprotein</keyword>
<evidence type="ECO:0000313" key="12">
    <source>
        <dbReference type="Proteomes" id="UP001176961"/>
    </source>
</evidence>
<dbReference type="Pfam" id="PF10510">
    <property type="entry name" value="PIG-S"/>
    <property type="match status" value="1"/>
</dbReference>
<evidence type="ECO:0000256" key="9">
    <source>
        <dbReference type="ARBA" id="ARBA00023180"/>
    </source>
</evidence>
<keyword evidence="8 10" id="KW-0472">Membrane</keyword>
<evidence type="ECO:0000313" key="11">
    <source>
        <dbReference type="EMBL" id="CAJ0603233.1"/>
    </source>
</evidence>
<evidence type="ECO:0000256" key="4">
    <source>
        <dbReference type="ARBA" id="ARBA00022502"/>
    </source>
</evidence>
<dbReference type="SUPFAM" id="SSF48652">
    <property type="entry name" value="Tetraspanin"/>
    <property type="match status" value="1"/>
</dbReference>
<keyword evidence="5 10" id="KW-0812">Transmembrane</keyword>
<evidence type="ECO:0000256" key="8">
    <source>
        <dbReference type="ARBA" id="ARBA00023136"/>
    </source>
</evidence>
<feature type="transmembrane region" description="Helical" evidence="10">
    <location>
        <begin position="116"/>
        <end position="139"/>
    </location>
</feature>
<dbReference type="GO" id="GO:0042765">
    <property type="term" value="C:GPI-anchor transamidase complex"/>
    <property type="evidence" value="ECO:0007669"/>
    <property type="project" value="InterPro"/>
</dbReference>
<comment type="pathway">
    <text evidence="2">Glycolipid biosynthesis; glycosylphosphatidylinositol-anchor biosynthesis.</text>
</comment>
<feature type="transmembrane region" description="Helical" evidence="10">
    <location>
        <begin position="87"/>
        <end position="109"/>
    </location>
</feature>
<evidence type="ECO:0000256" key="7">
    <source>
        <dbReference type="ARBA" id="ARBA00022989"/>
    </source>
</evidence>
<feature type="transmembrane region" description="Helical" evidence="10">
    <location>
        <begin position="260"/>
        <end position="281"/>
    </location>
</feature>
<evidence type="ECO:0000256" key="2">
    <source>
        <dbReference type="ARBA" id="ARBA00004687"/>
    </source>
</evidence>
<keyword evidence="4" id="KW-0337">GPI-anchor biosynthesis</keyword>
<evidence type="ECO:0000256" key="1">
    <source>
        <dbReference type="ARBA" id="ARBA00004477"/>
    </source>
</evidence>